<comment type="subcellular location">
    <subcellularLocation>
        <location evidence="1">Membrane</location>
        <topology evidence="1">Multi-pass membrane protein</topology>
    </subcellularLocation>
</comment>
<dbReference type="InterPro" id="IPR019109">
    <property type="entry name" value="MamF_MmsF"/>
</dbReference>
<evidence type="ECO:0000256" key="1">
    <source>
        <dbReference type="ARBA" id="ARBA00004141"/>
    </source>
</evidence>
<evidence type="ECO:0000256" key="4">
    <source>
        <dbReference type="ARBA" id="ARBA00023136"/>
    </source>
</evidence>
<evidence type="ECO:0000313" key="8">
    <source>
        <dbReference type="Proteomes" id="UP000199118"/>
    </source>
</evidence>
<evidence type="ECO:0000256" key="5">
    <source>
        <dbReference type="SAM" id="MobiDB-lite"/>
    </source>
</evidence>
<feature type="region of interest" description="Disordered" evidence="5">
    <location>
        <begin position="1"/>
        <end position="21"/>
    </location>
</feature>
<dbReference type="RefSeq" id="WP_218133480.1">
    <property type="nucleotide sequence ID" value="NZ_FNMZ01000011.1"/>
</dbReference>
<gene>
    <name evidence="7" type="ORF">SAMN05444336_11174</name>
</gene>
<evidence type="ECO:0000256" key="3">
    <source>
        <dbReference type="ARBA" id="ARBA00022989"/>
    </source>
</evidence>
<keyword evidence="4 6" id="KW-0472">Membrane</keyword>
<evidence type="ECO:0000256" key="2">
    <source>
        <dbReference type="ARBA" id="ARBA00022692"/>
    </source>
</evidence>
<keyword evidence="3 6" id="KW-1133">Transmembrane helix</keyword>
<dbReference type="EMBL" id="FNMZ01000011">
    <property type="protein sequence ID" value="SDX84576.1"/>
    <property type="molecule type" value="Genomic_DNA"/>
</dbReference>
<keyword evidence="2 6" id="KW-0812">Transmembrane</keyword>
<dbReference type="Pfam" id="PF09685">
    <property type="entry name" value="MamF_MmsF"/>
    <property type="match status" value="1"/>
</dbReference>
<accession>A0A1H3F0P7</accession>
<feature type="transmembrane region" description="Helical" evidence="6">
    <location>
        <begin position="75"/>
        <end position="93"/>
    </location>
</feature>
<proteinExistence type="predicted"/>
<organism evidence="7 8">
    <name type="scientific">Albimonas donghaensis</name>
    <dbReference type="NCBI Taxonomy" id="356660"/>
    <lineage>
        <taxon>Bacteria</taxon>
        <taxon>Pseudomonadati</taxon>
        <taxon>Pseudomonadota</taxon>
        <taxon>Alphaproteobacteria</taxon>
        <taxon>Rhodobacterales</taxon>
        <taxon>Paracoccaceae</taxon>
        <taxon>Albimonas</taxon>
    </lineage>
</organism>
<protein>
    <submittedName>
        <fullName evidence="7">Uncharacterized membrane protein</fullName>
    </submittedName>
</protein>
<keyword evidence="8" id="KW-1185">Reference proteome</keyword>
<reference evidence="7 8" key="1">
    <citation type="submission" date="2016-10" db="EMBL/GenBank/DDBJ databases">
        <authorList>
            <person name="de Groot N.N."/>
        </authorList>
    </citation>
    <scope>NUCLEOTIDE SEQUENCE [LARGE SCALE GENOMIC DNA]</scope>
    <source>
        <strain evidence="7 8">DSM 17890</strain>
    </source>
</reference>
<evidence type="ECO:0000256" key="6">
    <source>
        <dbReference type="SAM" id="Phobius"/>
    </source>
</evidence>
<sequence length="132" mass="14094">MTHDPSPHAPQPSAAPDAGSGRLSGRDAAKLVYILYFVGFFLPLCALAGLILAYVKRGEADPLAAGHFEFQIRSFWIGLAACVIGGLLAIVLIGYAVLALWVIWALVRFITGLLALLDNRPVRDPDGFGFTA</sequence>
<dbReference type="AlphaFoldDB" id="A0A1H3F0P7"/>
<feature type="transmembrane region" description="Helical" evidence="6">
    <location>
        <begin position="33"/>
        <end position="55"/>
    </location>
</feature>
<name>A0A1H3F0P7_9RHOB</name>
<feature type="transmembrane region" description="Helical" evidence="6">
    <location>
        <begin position="99"/>
        <end position="117"/>
    </location>
</feature>
<dbReference type="Proteomes" id="UP000199118">
    <property type="component" value="Unassembled WGS sequence"/>
</dbReference>
<evidence type="ECO:0000313" key="7">
    <source>
        <dbReference type="EMBL" id="SDX84576.1"/>
    </source>
</evidence>